<sequence length="137" mass="15308">MKGVKMSINVTLVPYADAINKIGSKKKGFFPRSCARRSLSVMDLLSEMEEGNIARAIADKAVVEGFMHKLFETLKKGDLVKVDGYGYFKPILTTKEGTDKTRLKDEDIVFAKIDFVLTVAGKEKLKDTQFVIKSKNL</sequence>
<evidence type="ECO:0000256" key="1">
    <source>
        <dbReference type="ARBA" id="ARBA00023125"/>
    </source>
</evidence>
<feature type="domain" description="HU" evidence="2">
    <location>
        <begin position="6"/>
        <end position="130"/>
    </location>
</feature>
<comment type="caution">
    <text evidence="3">The sequence shown here is derived from an EMBL/GenBank/DDBJ whole genome shotgun (WGS) entry which is preliminary data.</text>
</comment>
<dbReference type="InterPro" id="IPR041607">
    <property type="entry name" value="HU-HIG"/>
</dbReference>
<reference evidence="3 4" key="1">
    <citation type="journal article" date="2019" name="Nat. Microbiol.">
        <title>Genomic variation and strain-specific functional adaptation in the human gut microbiome during early life.</title>
        <authorList>
            <person name="Vatanen T."/>
            <person name="Plichta D.R."/>
            <person name="Somani J."/>
            <person name="Munch P.C."/>
            <person name="Arthur T.D."/>
            <person name="Hall A.B."/>
            <person name="Rudolf S."/>
            <person name="Oakeley E.J."/>
            <person name="Ke X."/>
            <person name="Young R.A."/>
            <person name="Haiser H.J."/>
            <person name="Kolde R."/>
            <person name="Yassour M."/>
            <person name="Luopajarvi K."/>
            <person name="Siljander H."/>
            <person name="Virtanen S.M."/>
            <person name="Ilonen J."/>
            <person name="Uibo R."/>
            <person name="Tillmann V."/>
            <person name="Mokurov S."/>
            <person name="Dorshakova N."/>
            <person name="Porter J.A."/>
            <person name="McHardy A.C."/>
            <person name="Lahdesmaki H."/>
            <person name="Vlamakis H."/>
            <person name="Huttenhower C."/>
            <person name="Knip M."/>
            <person name="Xavier R.J."/>
        </authorList>
    </citation>
    <scope>NUCLEOTIDE SEQUENCE [LARGE SCALE GENOMIC DNA]</scope>
    <source>
        <strain evidence="3 4">RJX1047</strain>
    </source>
</reference>
<dbReference type="RefSeq" id="WP_032948203.1">
    <property type="nucleotide sequence ID" value="NZ_SLTU01000001.1"/>
</dbReference>
<accession>A0A4V2WWL5</accession>
<dbReference type="InterPro" id="IPR010992">
    <property type="entry name" value="IHF-like_DNA-bd_dom_sf"/>
</dbReference>
<evidence type="ECO:0000313" key="4">
    <source>
        <dbReference type="Proteomes" id="UP000294527"/>
    </source>
</evidence>
<evidence type="ECO:0000259" key="2">
    <source>
        <dbReference type="Pfam" id="PF18291"/>
    </source>
</evidence>
<dbReference type="GO" id="GO:0003677">
    <property type="term" value="F:DNA binding"/>
    <property type="evidence" value="ECO:0007669"/>
    <property type="project" value="UniProtKB-KW"/>
</dbReference>
<dbReference type="Proteomes" id="UP000294527">
    <property type="component" value="Unassembled WGS sequence"/>
</dbReference>
<proteinExistence type="predicted"/>
<name>A0A4V2WWL5_9BACT</name>
<evidence type="ECO:0000313" key="3">
    <source>
        <dbReference type="EMBL" id="TDA77144.1"/>
    </source>
</evidence>
<protein>
    <recommendedName>
        <fullName evidence="2">HU domain-containing protein</fullName>
    </recommendedName>
</protein>
<dbReference type="AlphaFoldDB" id="A0A4V2WWL5"/>
<organism evidence="3 4">
    <name type="scientific">Phocaeicola dorei</name>
    <dbReference type="NCBI Taxonomy" id="357276"/>
    <lineage>
        <taxon>Bacteria</taxon>
        <taxon>Pseudomonadati</taxon>
        <taxon>Bacteroidota</taxon>
        <taxon>Bacteroidia</taxon>
        <taxon>Bacteroidales</taxon>
        <taxon>Bacteroidaceae</taxon>
        <taxon>Phocaeicola</taxon>
    </lineage>
</organism>
<dbReference type="EMBL" id="SLTU01000001">
    <property type="protein sequence ID" value="TDA77144.1"/>
    <property type="molecule type" value="Genomic_DNA"/>
</dbReference>
<gene>
    <name evidence="3" type="ORF">E1I98_12765</name>
</gene>
<dbReference type="SUPFAM" id="SSF47729">
    <property type="entry name" value="IHF-like DNA-binding proteins"/>
    <property type="match status" value="1"/>
</dbReference>
<dbReference type="Pfam" id="PF18291">
    <property type="entry name" value="HU-HIG"/>
    <property type="match status" value="1"/>
</dbReference>
<keyword evidence="1" id="KW-0238">DNA-binding</keyword>